<dbReference type="InterPro" id="IPR036400">
    <property type="entry name" value="Cyt_B5-like_heme/steroid_sf"/>
</dbReference>
<dbReference type="Gene3D" id="3.10.120.10">
    <property type="entry name" value="Cytochrome b5-like heme/steroid binding domain"/>
    <property type="match status" value="1"/>
</dbReference>
<reference evidence="3" key="1">
    <citation type="submission" date="2022-02" db="EMBL/GenBank/DDBJ databases">
        <authorList>
            <person name="Giguere J D."/>
        </authorList>
    </citation>
    <scope>NUCLEOTIDE SEQUENCE</scope>
    <source>
        <strain evidence="3">CCAP 1055/1</strain>
    </source>
</reference>
<protein>
    <recommendedName>
        <fullName evidence="2">Cytochrome b5 heme-binding domain-containing protein</fullName>
    </recommendedName>
</protein>
<name>A0A8J9SK48_PHATR</name>
<proteinExistence type="inferred from homology"/>
<sequence>MIPNPASLIKGKQELPEVDQLETISLETLNQYHCDNPDRRLVSLFGTVYDVTSSENSYGSDGAYKEYAGHDVTLALSMHKTQEEYVEEVKIDLSVTSVREAHFRLKDCAQLTLLQQSSAASLDGWIALCK</sequence>
<dbReference type="AlphaFoldDB" id="A0A8J9SK48"/>
<evidence type="ECO:0000256" key="1">
    <source>
        <dbReference type="ARBA" id="ARBA00038357"/>
    </source>
</evidence>
<feature type="domain" description="Cytochrome b5 heme-binding" evidence="2">
    <location>
        <begin position="26"/>
        <end position="86"/>
    </location>
</feature>
<dbReference type="InterPro" id="IPR050577">
    <property type="entry name" value="MAPR/NEUFC/NENF-like"/>
</dbReference>
<dbReference type="PANTHER" id="PTHR10281:SF76">
    <property type="entry name" value="CALCUTTA CUP-RELATED"/>
    <property type="match status" value="1"/>
</dbReference>
<evidence type="ECO:0000313" key="3">
    <source>
        <dbReference type="EMBL" id="CAG9294221.1"/>
    </source>
</evidence>
<dbReference type="EMBL" id="OU594950">
    <property type="protein sequence ID" value="CAG9294221.1"/>
    <property type="molecule type" value="Genomic_DNA"/>
</dbReference>
<evidence type="ECO:0000259" key="2">
    <source>
        <dbReference type="Pfam" id="PF00173"/>
    </source>
</evidence>
<gene>
    <name evidence="3" type="ORF">PTTT1_LOCUS53980</name>
</gene>
<dbReference type="Pfam" id="PF00173">
    <property type="entry name" value="Cyt-b5"/>
    <property type="match status" value="1"/>
</dbReference>
<dbReference type="GO" id="GO:0016020">
    <property type="term" value="C:membrane"/>
    <property type="evidence" value="ECO:0007669"/>
    <property type="project" value="TreeGrafter"/>
</dbReference>
<dbReference type="SUPFAM" id="SSF55856">
    <property type="entry name" value="Cytochrome b5-like heme/steroid binding domain"/>
    <property type="match status" value="1"/>
</dbReference>
<accession>A0A8J9SK48</accession>
<comment type="similarity">
    <text evidence="1">Belongs to the cytochrome b5 family. MAPR subfamily.</text>
</comment>
<dbReference type="GO" id="GO:0012505">
    <property type="term" value="C:endomembrane system"/>
    <property type="evidence" value="ECO:0007669"/>
    <property type="project" value="TreeGrafter"/>
</dbReference>
<dbReference type="InterPro" id="IPR001199">
    <property type="entry name" value="Cyt_B5-like_heme/steroid-bd"/>
</dbReference>
<organism evidence="3">
    <name type="scientific">Phaeodactylum tricornutum</name>
    <name type="common">Diatom</name>
    <dbReference type="NCBI Taxonomy" id="2850"/>
    <lineage>
        <taxon>Eukaryota</taxon>
        <taxon>Sar</taxon>
        <taxon>Stramenopiles</taxon>
        <taxon>Ochrophyta</taxon>
        <taxon>Bacillariophyta</taxon>
        <taxon>Bacillariophyceae</taxon>
        <taxon>Bacillariophycidae</taxon>
        <taxon>Naviculales</taxon>
        <taxon>Phaeodactylaceae</taxon>
        <taxon>Phaeodactylum</taxon>
    </lineage>
</organism>
<dbReference type="Proteomes" id="UP000836788">
    <property type="component" value="Chromosome 9"/>
</dbReference>
<dbReference type="PANTHER" id="PTHR10281">
    <property type="entry name" value="MEMBRANE-ASSOCIATED PROGESTERONE RECEPTOR COMPONENT-RELATED"/>
    <property type="match status" value="1"/>
</dbReference>